<protein>
    <submittedName>
        <fullName evidence="1">Uncharacterized protein</fullName>
    </submittedName>
</protein>
<dbReference type="AlphaFoldDB" id="K2FZ89"/>
<dbReference type="EMBL" id="AMFJ01000356">
    <property type="protein sequence ID" value="EKE28293.1"/>
    <property type="molecule type" value="Genomic_DNA"/>
</dbReference>
<sequence>MILSLNEINEGADRPQDLTRRLLKREFYELLSAF</sequence>
<evidence type="ECO:0000313" key="1">
    <source>
        <dbReference type="EMBL" id="EKE28293.1"/>
    </source>
</evidence>
<proteinExistence type="predicted"/>
<gene>
    <name evidence="1" type="ORF">ACD_3C00082G0005</name>
</gene>
<reference evidence="1" key="1">
    <citation type="journal article" date="2012" name="Science">
        <title>Fermentation, hydrogen, and sulfur metabolism in multiple uncultivated bacterial phyla.</title>
        <authorList>
            <person name="Wrighton K.C."/>
            <person name="Thomas B.C."/>
            <person name="Sharon I."/>
            <person name="Miller C.S."/>
            <person name="Castelle C.J."/>
            <person name="VerBerkmoes N.C."/>
            <person name="Wilkins M.J."/>
            <person name="Hettich R.L."/>
            <person name="Lipton M.S."/>
            <person name="Williams K.H."/>
            <person name="Long P.E."/>
            <person name="Banfield J.F."/>
        </authorList>
    </citation>
    <scope>NUCLEOTIDE SEQUENCE [LARGE SCALE GENOMIC DNA]</scope>
</reference>
<name>K2FZ89_9BACT</name>
<organism evidence="1">
    <name type="scientific">uncultured bacterium</name>
    <name type="common">gcode 4</name>
    <dbReference type="NCBI Taxonomy" id="1234023"/>
    <lineage>
        <taxon>Bacteria</taxon>
        <taxon>environmental samples</taxon>
    </lineage>
</organism>
<comment type="caution">
    <text evidence="1">The sequence shown here is derived from an EMBL/GenBank/DDBJ whole genome shotgun (WGS) entry which is preliminary data.</text>
</comment>
<accession>K2FZ89</accession>